<evidence type="ECO:0000313" key="2">
    <source>
        <dbReference type="Proteomes" id="UP001163321"/>
    </source>
</evidence>
<evidence type="ECO:0000313" key="1">
    <source>
        <dbReference type="EMBL" id="KAI9922463.1"/>
    </source>
</evidence>
<name>A0ACC0WU68_9STRA</name>
<gene>
    <name evidence="1" type="ORF">PsorP6_001757</name>
</gene>
<sequence>MLRCSSIRTDDIPSPMNSIIVANDDHVILVESYIETNRSVSCVRPRLRNPFPHVRPYTRHFENQAIAVAFQDT</sequence>
<accession>A0ACC0WU68</accession>
<proteinExistence type="predicted"/>
<dbReference type="EMBL" id="CM047580">
    <property type="protein sequence ID" value="KAI9922463.1"/>
    <property type="molecule type" value="Genomic_DNA"/>
</dbReference>
<reference evidence="1 2" key="1">
    <citation type="journal article" date="2022" name="bioRxiv">
        <title>The genome of the oomycete Peronosclerospora sorghi, a cosmopolitan pathogen of maize and sorghum, is inflated with dispersed pseudogenes.</title>
        <authorList>
            <person name="Fletcher K."/>
            <person name="Martin F."/>
            <person name="Isakeit T."/>
            <person name="Cavanaugh K."/>
            <person name="Magill C."/>
            <person name="Michelmore R."/>
        </authorList>
    </citation>
    <scope>NUCLEOTIDE SEQUENCE [LARGE SCALE GENOMIC DNA]</scope>
    <source>
        <strain evidence="1">P6</strain>
    </source>
</reference>
<keyword evidence="2" id="KW-1185">Reference proteome</keyword>
<dbReference type="Proteomes" id="UP001163321">
    <property type="component" value="Chromosome 1"/>
</dbReference>
<protein>
    <submittedName>
        <fullName evidence="1">Uncharacterized protein</fullName>
    </submittedName>
</protein>
<comment type="caution">
    <text evidence="1">The sequence shown here is derived from an EMBL/GenBank/DDBJ whole genome shotgun (WGS) entry which is preliminary data.</text>
</comment>
<organism evidence="1 2">
    <name type="scientific">Peronosclerospora sorghi</name>
    <dbReference type="NCBI Taxonomy" id="230839"/>
    <lineage>
        <taxon>Eukaryota</taxon>
        <taxon>Sar</taxon>
        <taxon>Stramenopiles</taxon>
        <taxon>Oomycota</taxon>
        <taxon>Peronosporomycetes</taxon>
        <taxon>Peronosporales</taxon>
        <taxon>Peronosporaceae</taxon>
        <taxon>Peronosclerospora</taxon>
    </lineage>
</organism>